<accession>A0A7D6F3M1</accession>
<name>A0A7D6F3M1_9CYAN</name>
<dbReference type="KEGG" id="tsq:D3A95_11095"/>
<evidence type="ECO:0000256" key="1">
    <source>
        <dbReference type="ARBA" id="ARBA00004651"/>
    </source>
</evidence>
<comment type="subcellular location">
    <subcellularLocation>
        <location evidence="1">Cell membrane</location>
        <topology evidence="1">Multi-pass membrane protein</topology>
    </subcellularLocation>
</comment>
<keyword evidence="5 7" id="KW-1133">Transmembrane helix</keyword>
<dbReference type="AlphaFoldDB" id="A0A7D6F3M1"/>
<feature type="transmembrane region" description="Helical" evidence="7">
    <location>
        <begin position="340"/>
        <end position="361"/>
    </location>
</feature>
<dbReference type="InterPro" id="IPR001927">
    <property type="entry name" value="Na/Gal_symport"/>
</dbReference>
<feature type="transmembrane region" description="Helical" evidence="7">
    <location>
        <begin position="121"/>
        <end position="144"/>
    </location>
</feature>
<evidence type="ECO:0000256" key="6">
    <source>
        <dbReference type="ARBA" id="ARBA00023136"/>
    </source>
</evidence>
<feature type="transmembrane region" description="Helical" evidence="7">
    <location>
        <begin position="42"/>
        <end position="66"/>
    </location>
</feature>
<keyword evidence="3" id="KW-1003">Cell membrane</keyword>
<evidence type="ECO:0000256" key="3">
    <source>
        <dbReference type="ARBA" id="ARBA00022475"/>
    </source>
</evidence>
<dbReference type="RefSeq" id="WP_181495043.1">
    <property type="nucleotide sequence ID" value="NZ_CP032152.1"/>
</dbReference>
<dbReference type="InterPro" id="IPR036259">
    <property type="entry name" value="MFS_trans_sf"/>
</dbReference>
<evidence type="ECO:0000256" key="4">
    <source>
        <dbReference type="ARBA" id="ARBA00022692"/>
    </source>
</evidence>
<sequence>MPLDPSSPNSAATSARPPLSLWTKVAFGAGDLGTAITANLQVFFLMVFLTNVAGLNAGLAGSVLMIGKIWDAINDPIIGYLSDRTPVGKWGRRHIWMISAAVPFGLSFFLNWWIPPIDQSLLFYYYVLIGLLFNTFYTAVNLPYSALTPELTEDYNERTSLNSFRFAFSIGGSIGSLLLAQILFQVIKEPKTQYIVLGGIAAVLSVLPIYGCVWGTRQRVREFEGHTPSSGQNPLPLKTQLRLVFSNRPFLFVMGIYLCSWLAVQITAALIPFFIGDWLQMSPAEYTQVALAVQSTAMIMLFVWSAVSRRIGKKAVYYMGMALWMIAQAGLFLLQPGQTTLVYVCAIVAGFGVSTAYLVPWSMIPDVIDLDELNSGQRREGVFYAFMVLLQKIGLALGLFLVGQALQWAGYLSSVAGEPQPVQPPSALLAIRIAIGPLPTLFLIIGIVLAYLYPITQAVHQEILLKLHAKRQGEAGA</sequence>
<dbReference type="InterPro" id="IPR039672">
    <property type="entry name" value="MFS_2"/>
</dbReference>
<keyword evidence="4 7" id="KW-0812">Transmembrane</keyword>
<protein>
    <submittedName>
        <fullName evidence="8">MFS transporter</fullName>
    </submittedName>
</protein>
<feature type="transmembrane region" description="Helical" evidence="7">
    <location>
        <begin position="164"/>
        <end position="187"/>
    </location>
</feature>
<dbReference type="CDD" id="cd17332">
    <property type="entry name" value="MFS_MelB_like"/>
    <property type="match status" value="1"/>
</dbReference>
<dbReference type="GO" id="GO:0005886">
    <property type="term" value="C:plasma membrane"/>
    <property type="evidence" value="ECO:0007669"/>
    <property type="project" value="UniProtKB-SubCell"/>
</dbReference>
<evidence type="ECO:0000256" key="2">
    <source>
        <dbReference type="ARBA" id="ARBA00022448"/>
    </source>
</evidence>
<dbReference type="EMBL" id="CP032152">
    <property type="protein sequence ID" value="QLL29463.1"/>
    <property type="molecule type" value="Genomic_DNA"/>
</dbReference>
<dbReference type="PANTHER" id="PTHR11328">
    <property type="entry name" value="MAJOR FACILITATOR SUPERFAMILY DOMAIN-CONTAINING PROTEIN"/>
    <property type="match status" value="1"/>
</dbReference>
<dbReference type="GO" id="GO:0008643">
    <property type="term" value="P:carbohydrate transport"/>
    <property type="evidence" value="ECO:0007669"/>
    <property type="project" value="InterPro"/>
</dbReference>
<feature type="transmembrane region" description="Helical" evidence="7">
    <location>
        <begin position="382"/>
        <end position="409"/>
    </location>
</feature>
<keyword evidence="9" id="KW-1185">Reference proteome</keyword>
<dbReference type="NCBIfam" id="TIGR00792">
    <property type="entry name" value="gph"/>
    <property type="match status" value="1"/>
</dbReference>
<dbReference type="FunFam" id="1.20.1250.20:FF:000183">
    <property type="entry name" value="sodium-dependent lysophosphatidylcholine symporter 1 isoform X2"/>
    <property type="match status" value="1"/>
</dbReference>
<dbReference type="GO" id="GO:0006814">
    <property type="term" value="P:sodium ion transport"/>
    <property type="evidence" value="ECO:0007669"/>
    <property type="project" value="InterPro"/>
</dbReference>
<keyword evidence="6 7" id="KW-0472">Membrane</keyword>
<reference evidence="9" key="1">
    <citation type="submission" date="2018-09" db="EMBL/GenBank/DDBJ databases">
        <title>Complete genome sequence of thermophilic cyanobacteria strain Thermosynechococcus elongatus PKUAC-SCTE542.</title>
        <authorList>
            <person name="Liang Y."/>
            <person name="Tang J."/>
            <person name="Daroch M."/>
        </authorList>
    </citation>
    <scope>NUCLEOTIDE SEQUENCE [LARGE SCALE GENOMIC DNA]</scope>
    <source>
        <strain evidence="9">E542</strain>
    </source>
</reference>
<evidence type="ECO:0000313" key="9">
    <source>
        <dbReference type="Proteomes" id="UP000261812"/>
    </source>
</evidence>
<dbReference type="Gene3D" id="1.20.1250.20">
    <property type="entry name" value="MFS general substrate transporter like domains"/>
    <property type="match status" value="2"/>
</dbReference>
<dbReference type="SUPFAM" id="SSF103473">
    <property type="entry name" value="MFS general substrate transporter"/>
    <property type="match status" value="1"/>
</dbReference>
<feature type="transmembrane region" description="Helical" evidence="7">
    <location>
        <begin position="429"/>
        <end position="453"/>
    </location>
</feature>
<keyword evidence="2" id="KW-0813">Transport</keyword>
<feature type="transmembrane region" description="Helical" evidence="7">
    <location>
        <begin position="286"/>
        <end position="304"/>
    </location>
</feature>
<feature type="transmembrane region" description="Helical" evidence="7">
    <location>
        <begin position="250"/>
        <end position="274"/>
    </location>
</feature>
<gene>
    <name evidence="8" type="ORF">D3A95_11095</name>
</gene>
<evidence type="ECO:0000256" key="5">
    <source>
        <dbReference type="ARBA" id="ARBA00022989"/>
    </source>
</evidence>
<feature type="transmembrane region" description="Helical" evidence="7">
    <location>
        <begin position="94"/>
        <end position="115"/>
    </location>
</feature>
<dbReference type="GO" id="GO:0015293">
    <property type="term" value="F:symporter activity"/>
    <property type="evidence" value="ECO:0007669"/>
    <property type="project" value="InterPro"/>
</dbReference>
<proteinExistence type="predicted"/>
<evidence type="ECO:0000313" key="8">
    <source>
        <dbReference type="EMBL" id="QLL29463.1"/>
    </source>
</evidence>
<feature type="transmembrane region" description="Helical" evidence="7">
    <location>
        <begin position="316"/>
        <end position="334"/>
    </location>
</feature>
<feature type="transmembrane region" description="Helical" evidence="7">
    <location>
        <begin position="193"/>
        <end position="213"/>
    </location>
</feature>
<dbReference type="Proteomes" id="UP000261812">
    <property type="component" value="Chromosome"/>
</dbReference>
<organism evidence="8 9">
    <name type="scientific">Thermosynechococcus sichuanensis E542</name>
    <dbReference type="NCBI Taxonomy" id="2016101"/>
    <lineage>
        <taxon>Bacteria</taxon>
        <taxon>Bacillati</taxon>
        <taxon>Cyanobacteriota</taxon>
        <taxon>Cyanophyceae</taxon>
        <taxon>Acaryochloridales</taxon>
        <taxon>Thermosynechococcaceae</taxon>
        <taxon>Thermosynechococcus</taxon>
        <taxon>Thermosynechococcus sichuanensis</taxon>
    </lineage>
</organism>
<dbReference type="PANTHER" id="PTHR11328:SF24">
    <property type="entry name" value="MAJOR FACILITATOR SUPERFAMILY (MFS) PROFILE DOMAIN-CONTAINING PROTEIN"/>
    <property type="match status" value="1"/>
</dbReference>
<evidence type="ECO:0000256" key="7">
    <source>
        <dbReference type="SAM" id="Phobius"/>
    </source>
</evidence>
<dbReference type="Pfam" id="PF13347">
    <property type="entry name" value="MFS_2"/>
    <property type="match status" value="1"/>
</dbReference>